<dbReference type="EMBL" id="HG722891">
    <property type="protein sequence ID" value="CDJ64001.1"/>
    <property type="molecule type" value="Genomic_DNA"/>
</dbReference>
<keyword evidence="4" id="KW-1185">Reference proteome</keyword>
<keyword evidence="2" id="KW-1133">Transmembrane helix</keyword>
<feature type="compositionally biased region" description="Basic and acidic residues" evidence="1">
    <location>
        <begin position="182"/>
        <end position="193"/>
    </location>
</feature>
<evidence type="ECO:0000313" key="3">
    <source>
        <dbReference type="EMBL" id="CDJ64001.1"/>
    </source>
</evidence>
<feature type="transmembrane region" description="Helical" evidence="2">
    <location>
        <begin position="52"/>
        <end position="74"/>
    </location>
</feature>
<reference evidence="3" key="2">
    <citation type="submission" date="2013-10" db="EMBL/GenBank/DDBJ databases">
        <authorList>
            <person name="Aslett M."/>
        </authorList>
    </citation>
    <scope>NUCLEOTIDE SEQUENCE [LARGE SCALE GENOMIC DNA]</scope>
    <source>
        <strain evidence="3">Houghton</strain>
    </source>
</reference>
<name>U6MIZ0_9EIME</name>
<keyword evidence="2" id="KW-0472">Membrane</keyword>
<dbReference type="RefSeq" id="XP_013439326.1">
    <property type="nucleotide sequence ID" value="XM_013583872.1"/>
</dbReference>
<gene>
    <name evidence="3" type="ORF">ENH_00056810</name>
</gene>
<feature type="region of interest" description="Disordered" evidence="1">
    <location>
        <begin position="108"/>
        <end position="193"/>
    </location>
</feature>
<evidence type="ECO:0000313" key="4">
    <source>
        <dbReference type="Proteomes" id="UP000030754"/>
    </source>
</evidence>
<accession>U6MIZ0</accession>
<proteinExistence type="predicted"/>
<feature type="compositionally biased region" description="Polar residues" evidence="1">
    <location>
        <begin position="114"/>
        <end position="123"/>
    </location>
</feature>
<evidence type="ECO:0000256" key="1">
    <source>
        <dbReference type="SAM" id="MobiDB-lite"/>
    </source>
</evidence>
<dbReference type="AlphaFoldDB" id="U6MIZ0"/>
<organism evidence="3 4">
    <name type="scientific">Eimeria necatrix</name>
    <dbReference type="NCBI Taxonomy" id="51315"/>
    <lineage>
        <taxon>Eukaryota</taxon>
        <taxon>Sar</taxon>
        <taxon>Alveolata</taxon>
        <taxon>Apicomplexa</taxon>
        <taxon>Conoidasida</taxon>
        <taxon>Coccidia</taxon>
        <taxon>Eucoccidiorida</taxon>
        <taxon>Eimeriorina</taxon>
        <taxon>Eimeriidae</taxon>
        <taxon>Eimeria</taxon>
    </lineage>
</organism>
<keyword evidence="2" id="KW-0812">Transmembrane</keyword>
<reference evidence="3" key="1">
    <citation type="submission" date="2013-10" db="EMBL/GenBank/DDBJ databases">
        <title>Genomic analysis of the causative agents of coccidiosis in chickens.</title>
        <authorList>
            <person name="Reid A.J."/>
            <person name="Blake D."/>
            <person name="Billington K."/>
            <person name="Browne H."/>
            <person name="Dunn M."/>
            <person name="Hung S."/>
            <person name="Kawahara F."/>
            <person name="Miranda-Saavedra D."/>
            <person name="Mourier T."/>
            <person name="Nagra H."/>
            <person name="Otto T.D."/>
            <person name="Rawlings N."/>
            <person name="Sanchez A."/>
            <person name="Sanders M."/>
            <person name="Subramaniam C."/>
            <person name="Tay Y."/>
            <person name="Dear P."/>
            <person name="Doerig C."/>
            <person name="Gruber A."/>
            <person name="Parkinson J."/>
            <person name="Shirley M."/>
            <person name="Wan K.L."/>
            <person name="Berriman M."/>
            <person name="Tomley F."/>
            <person name="Pain A."/>
        </authorList>
    </citation>
    <scope>NUCLEOTIDE SEQUENCE [LARGE SCALE GENOMIC DNA]</scope>
    <source>
        <strain evidence="3">Houghton</strain>
    </source>
</reference>
<dbReference type="Proteomes" id="UP000030754">
    <property type="component" value="Unassembled WGS sequence"/>
</dbReference>
<protein>
    <submittedName>
        <fullName evidence="3">Uncharacterized protein</fullName>
    </submittedName>
</protein>
<evidence type="ECO:0000256" key="2">
    <source>
        <dbReference type="SAM" id="Phobius"/>
    </source>
</evidence>
<sequence length="472" mass="51772">MTTEASLHESHPGGVSFQSIRKTEDDLHTSPTSEVTTLARSRIYRLQPRYSAWRSSILLPALASVAAIVLLVAVCSKAQTVALGIRFVHRRLSEDDITKAGLNLTCEHGLDGQATGSPSSDQPRASHGNPPIEPPPAKRTRRDADEAPQEGPHAAQDGGHLSVQTRPMESADALPPSAEGPGSREKQASSEREAAEALLLLWPRTTSTAVAFGGTESQAPPQRSIPAPSFDDKSAWLESVLDAQNAEVAAPPVAYYVEVSSESERISPHHPFCNLPRVSRAGLRSRANFEAAMENHTGGTSSMHLVHEAHALLTKVILSPMELDHLIHLTERLVANTIVYQCHPIPWRGPAKIVKQLGIRFLIFETVISTLMILGQKPEGDWWNKLTSPVHDRAYNLPVAPTRRHETFNVSLIKDLASALTTLKSGKLPDNQERVDLKRRLLCSPYSHPFFKSALFDVWRAEDENFFGEFAG</sequence>
<dbReference type="VEuPathDB" id="ToxoDB:ENH_00056810"/>
<dbReference type="GeneID" id="25475824"/>
<feature type="region of interest" description="Disordered" evidence="1">
    <location>
        <begin position="1"/>
        <end position="33"/>
    </location>
</feature>
<dbReference type="OrthoDB" id="348494at2759"/>
<feature type="compositionally biased region" description="Basic and acidic residues" evidence="1">
    <location>
        <begin position="1"/>
        <end position="11"/>
    </location>
</feature>